<dbReference type="Pfam" id="PF00046">
    <property type="entry name" value="Homeodomain"/>
    <property type="match status" value="1"/>
</dbReference>
<dbReference type="PANTHER" id="PTHR45804:SF6">
    <property type="entry name" value="HOMEOBOX PROTEIN HOX-B13"/>
    <property type="match status" value="1"/>
</dbReference>
<dbReference type="SUPFAM" id="SSF46689">
    <property type="entry name" value="Homeodomain-like"/>
    <property type="match status" value="1"/>
</dbReference>
<feature type="domain" description="Homeobox" evidence="12">
    <location>
        <begin position="316"/>
        <end position="376"/>
    </location>
</feature>
<dbReference type="Proteomes" id="UP000694406">
    <property type="component" value="Unplaced"/>
</dbReference>
<proteinExistence type="inferred from homology"/>
<dbReference type="PROSITE" id="PS50071">
    <property type="entry name" value="HOMEOBOX_2"/>
    <property type="match status" value="1"/>
</dbReference>
<dbReference type="GO" id="GO:0005654">
    <property type="term" value="C:nucleoplasm"/>
    <property type="evidence" value="ECO:0007669"/>
    <property type="project" value="Ensembl"/>
</dbReference>
<keyword evidence="14" id="KW-1185">Reference proteome</keyword>
<dbReference type="Ensembl" id="ENSLLTT00000019355.1">
    <property type="protein sequence ID" value="ENSLLTP00000018661.1"/>
    <property type="gene ID" value="ENSLLTG00000014096.1"/>
</dbReference>
<feature type="DNA-binding region" description="Homeobox" evidence="9">
    <location>
        <begin position="318"/>
        <end position="377"/>
    </location>
</feature>
<dbReference type="FunFam" id="1.10.10.60:FF:000084">
    <property type="entry name" value="Homeobox protein Hox-D13"/>
    <property type="match status" value="1"/>
</dbReference>
<accession>A0A8C5SP60</accession>
<keyword evidence="6 9" id="KW-0371">Homeobox</keyword>
<comment type="similarity">
    <text evidence="2">Belongs to the Abd-B homeobox family.</text>
</comment>
<dbReference type="InterPro" id="IPR009057">
    <property type="entry name" value="Homeodomain-like_sf"/>
</dbReference>
<sequence>METLKTSHTDPKGDKVSPILSLLDGQLRGSPSFLPLPPEWYPFSGGGRGLGTLPIPTREGAATTTGRPFPRRGDDHVRALPLPLYSPLATTAFSQLLPPPPRTSSAKANAALAGAGGASSPPAHGPSGYAPLDAPLPPFGSGEPSLAKQCIPCPAVSQTPSASSTSPFPYGCLSSGCYSYRVARSALKPCPAPPQAAYTAEKYLEVCGAAASAPAAPEDYTTRPAEFAFYPGYAGPYQSMTSYLDVSVVQTLGGAPGDPRHETLLPVDSYHDSWALAGGWNNQVCCPKEPNPPGPFWKTAFTDAVSQSPPEGCTFRRGRKKRIPYSKGQLKELEKEYSSSKFITKDKRRRISAATNLTERQITIWFQNRRVKEKKVVAKVKENRLKSTRM</sequence>
<dbReference type="GO" id="GO:0001227">
    <property type="term" value="F:DNA-binding transcription repressor activity, RNA polymerase II-specific"/>
    <property type="evidence" value="ECO:0007669"/>
    <property type="project" value="Ensembl"/>
</dbReference>
<dbReference type="SMART" id="SM00389">
    <property type="entry name" value="HOX"/>
    <property type="match status" value="1"/>
</dbReference>
<evidence type="ECO:0000313" key="14">
    <source>
        <dbReference type="Proteomes" id="UP000694406"/>
    </source>
</evidence>
<evidence type="ECO:0000256" key="9">
    <source>
        <dbReference type="PROSITE-ProRule" id="PRU00108"/>
    </source>
</evidence>
<evidence type="ECO:0000256" key="7">
    <source>
        <dbReference type="ARBA" id="ARBA00023163"/>
    </source>
</evidence>
<dbReference type="PROSITE" id="PS00027">
    <property type="entry name" value="HOMEOBOX_1"/>
    <property type="match status" value="1"/>
</dbReference>
<dbReference type="InterPro" id="IPR001356">
    <property type="entry name" value="HD"/>
</dbReference>
<dbReference type="GO" id="GO:1990837">
    <property type="term" value="F:sequence-specific double-stranded DNA binding"/>
    <property type="evidence" value="ECO:0007669"/>
    <property type="project" value="Ensembl"/>
</dbReference>
<evidence type="ECO:0000256" key="3">
    <source>
        <dbReference type="ARBA" id="ARBA00022473"/>
    </source>
</evidence>
<dbReference type="InterPro" id="IPR022067">
    <property type="entry name" value="HoxA13_N"/>
</dbReference>
<dbReference type="InterPro" id="IPR051003">
    <property type="entry name" value="AP_axis_regulatory_Homeobox"/>
</dbReference>
<evidence type="ECO:0000259" key="12">
    <source>
        <dbReference type="PROSITE" id="PS50071"/>
    </source>
</evidence>
<evidence type="ECO:0000256" key="11">
    <source>
        <dbReference type="SAM" id="MobiDB-lite"/>
    </source>
</evidence>
<dbReference type="CDD" id="cd00086">
    <property type="entry name" value="homeodomain"/>
    <property type="match status" value="1"/>
</dbReference>
<evidence type="ECO:0000256" key="4">
    <source>
        <dbReference type="ARBA" id="ARBA00023015"/>
    </source>
</evidence>
<dbReference type="GeneTree" id="ENSGT00940000159029"/>
<feature type="compositionally biased region" description="Low complexity" evidence="11">
    <location>
        <begin position="104"/>
        <end position="131"/>
    </location>
</feature>
<organism evidence="13 14">
    <name type="scientific">Laticauda laticaudata</name>
    <name type="common">Blue-ringed sea krait</name>
    <name type="synonym">Blue-lipped sea krait</name>
    <dbReference type="NCBI Taxonomy" id="8630"/>
    <lineage>
        <taxon>Eukaryota</taxon>
        <taxon>Metazoa</taxon>
        <taxon>Chordata</taxon>
        <taxon>Craniata</taxon>
        <taxon>Vertebrata</taxon>
        <taxon>Euteleostomi</taxon>
        <taxon>Lepidosauria</taxon>
        <taxon>Squamata</taxon>
        <taxon>Bifurcata</taxon>
        <taxon>Unidentata</taxon>
        <taxon>Episquamata</taxon>
        <taxon>Toxicofera</taxon>
        <taxon>Serpentes</taxon>
        <taxon>Colubroidea</taxon>
        <taxon>Elapidae</taxon>
        <taxon>Laticaudinae</taxon>
        <taxon>Laticauda</taxon>
    </lineage>
</organism>
<dbReference type="Gene3D" id="1.10.10.60">
    <property type="entry name" value="Homeodomain-like"/>
    <property type="match status" value="1"/>
</dbReference>
<feature type="region of interest" description="Disordered" evidence="11">
    <location>
        <begin position="95"/>
        <end position="137"/>
    </location>
</feature>
<dbReference type="PANTHER" id="PTHR45804">
    <property type="entry name" value="SEGMENTATION PROTEIN FUSHI TARAZU-LIKE PROTEIN"/>
    <property type="match status" value="1"/>
</dbReference>
<comment type="subcellular location">
    <subcellularLocation>
        <location evidence="1 9 10">Nucleus</location>
    </subcellularLocation>
</comment>
<dbReference type="GO" id="GO:0008327">
    <property type="term" value="F:methyl-CpG binding"/>
    <property type="evidence" value="ECO:0007669"/>
    <property type="project" value="Ensembl"/>
</dbReference>
<reference evidence="13" key="1">
    <citation type="submission" date="2025-08" db="UniProtKB">
        <authorList>
            <consortium name="Ensembl"/>
        </authorList>
    </citation>
    <scope>IDENTIFICATION</scope>
</reference>
<evidence type="ECO:0000313" key="13">
    <source>
        <dbReference type="Ensembl" id="ENSLLTP00000018661.1"/>
    </source>
</evidence>
<dbReference type="InterPro" id="IPR017970">
    <property type="entry name" value="Homeobox_CS"/>
</dbReference>
<evidence type="ECO:0000256" key="6">
    <source>
        <dbReference type="ARBA" id="ARBA00023155"/>
    </source>
</evidence>
<dbReference type="GO" id="GO:0001525">
    <property type="term" value="P:angiogenesis"/>
    <property type="evidence" value="ECO:0007669"/>
    <property type="project" value="Ensembl"/>
</dbReference>
<keyword evidence="4" id="KW-0805">Transcription regulation</keyword>
<evidence type="ECO:0000256" key="5">
    <source>
        <dbReference type="ARBA" id="ARBA00023125"/>
    </source>
</evidence>
<keyword evidence="5 9" id="KW-0238">DNA-binding</keyword>
<protein>
    <submittedName>
        <fullName evidence="13">Homeobox B13</fullName>
    </submittedName>
</protein>
<evidence type="ECO:0000256" key="10">
    <source>
        <dbReference type="RuleBase" id="RU000682"/>
    </source>
</evidence>
<keyword evidence="8 9" id="KW-0539">Nucleus</keyword>
<reference evidence="13" key="2">
    <citation type="submission" date="2025-09" db="UniProtKB">
        <authorList>
            <consortium name="Ensembl"/>
        </authorList>
    </citation>
    <scope>IDENTIFICATION</scope>
</reference>
<evidence type="ECO:0000256" key="8">
    <source>
        <dbReference type="ARBA" id="ARBA00023242"/>
    </source>
</evidence>
<name>A0A8C5SP60_LATLA</name>
<keyword evidence="3" id="KW-0217">Developmental protein</keyword>
<keyword evidence="7" id="KW-0804">Transcription</keyword>
<evidence type="ECO:0000256" key="2">
    <source>
        <dbReference type="ARBA" id="ARBA00006317"/>
    </source>
</evidence>
<dbReference type="AlphaFoldDB" id="A0A8C5SP60"/>
<dbReference type="Pfam" id="PF12284">
    <property type="entry name" value="HoxA13_N"/>
    <property type="match status" value="1"/>
</dbReference>
<evidence type="ECO:0000256" key="1">
    <source>
        <dbReference type="ARBA" id="ARBA00004123"/>
    </source>
</evidence>
<gene>
    <name evidence="13" type="primary">HOXB13</name>
</gene>